<gene>
    <name evidence="1" type="ORF">HAX54_001808</name>
</gene>
<evidence type="ECO:0000313" key="2">
    <source>
        <dbReference type="Proteomes" id="UP000823775"/>
    </source>
</evidence>
<protein>
    <submittedName>
        <fullName evidence="1">Uncharacterized protein</fullName>
    </submittedName>
</protein>
<dbReference type="Proteomes" id="UP000823775">
    <property type="component" value="Unassembled WGS sequence"/>
</dbReference>
<sequence length="120" mass="13627">MENRSKMRYHPKAAVHCVAEEAQPQQMKMVGLTDQIAPVCSPEQYQQLQRMINKKQDMDSTVNITGTSGSSSVMEFVDDLVVIPSSYSPSQETMSPDQSHSQISLLLLKELYLRILLYYL</sequence>
<proteinExistence type="predicted"/>
<dbReference type="EMBL" id="JACEIK010010725">
    <property type="protein sequence ID" value="MCE3215308.1"/>
    <property type="molecule type" value="Genomic_DNA"/>
</dbReference>
<accession>A0ABS8WT11</accession>
<evidence type="ECO:0000313" key="1">
    <source>
        <dbReference type="EMBL" id="MCE3215308.1"/>
    </source>
</evidence>
<comment type="caution">
    <text evidence="1">The sequence shown here is derived from an EMBL/GenBank/DDBJ whole genome shotgun (WGS) entry which is preliminary data.</text>
</comment>
<keyword evidence="2" id="KW-1185">Reference proteome</keyword>
<organism evidence="1 2">
    <name type="scientific">Datura stramonium</name>
    <name type="common">Jimsonweed</name>
    <name type="synonym">Common thornapple</name>
    <dbReference type="NCBI Taxonomy" id="4076"/>
    <lineage>
        <taxon>Eukaryota</taxon>
        <taxon>Viridiplantae</taxon>
        <taxon>Streptophyta</taxon>
        <taxon>Embryophyta</taxon>
        <taxon>Tracheophyta</taxon>
        <taxon>Spermatophyta</taxon>
        <taxon>Magnoliopsida</taxon>
        <taxon>eudicotyledons</taxon>
        <taxon>Gunneridae</taxon>
        <taxon>Pentapetalae</taxon>
        <taxon>asterids</taxon>
        <taxon>lamiids</taxon>
        <taxon>Solanales</taxon>
        <taxon>Solanaceae</taxon>
        <taxon>Solanoideae</taxon>
        <taxon>Datureae</taxon>
        <taxon>Datura</taxon>
    </lineage>
</organism>
<name>A0ABS8WT11_DATST</name>
<reference evidence="1 2" key="1">
    <citation type="journal article" date="2021" name="BMC Genomics">
        <title>Datura genome reveals duplications of psychoactive alkaloid biosynthetic genes and high mutation rate following tissue culture.</title>
        <authorList>
            <person name="Rajewski A."/>
            <person name="Carter-House D."/>
            <person name="Stajich J."/>
            <person name="Litt A."/>
        </authorList>
    </citation>
    <scope>NUCLEOTIDE SEQUENCE [LARGE SCALE GENOMIC DNA]</scope>
    <source>
        <strain evidence="1">AR-01</strain>
    </source>
</reference>